<dbReference type="STRING" id="10228.B3SBA9"/>
<dbReference type="AlphaFoldDB" id="B3SBA9"/>
<accession>B3SBA9</accession>
<dbReference type="HOGENOM" id="CLU_079777_4_1_1"/>
<protein>
    <recommendedName>
        <fullName evidence="2">Temptin Cys/Cys disulfide domain-containing protein</fullName>
    </recommendedName>
</protein>
<dbReference type="Pfam" id="PF24784">
    <property type="entry name" value="Temptin_C"/>
    <property type="match status" value="1"/>
</dbReference>
<dbReference type="PANTHER" id="PTHR34737">
    <property type="entry name" value="EF-HAND DOMAIN-CONTAINING PROTEIN"/>
    <property type="match status" value="1"/>
</dbReference>
<dbReference type="GeneID" id="6758774"/>
<evidence type="ECO:0000313" key="4">
    <source>
        <dbReference type="Proteomes" id="UP000009022"/>
    </source>
</evidence>
<evidence type="ECO:0000256" key="1">
    <source>
        <dbReference type="SAM" id="SignalP"/>
    </source>
</evidence>
<feature type="signal peptide" evidence="1">
    <location>
        <begin position="1"/>
        <end position="23"/>
    </location>
</feature>
<organism evidence="3 4">
    <name type="scientific">Trichoplax adhaerens</name>
    <name type="common">Trichoplax reptans</name>
    <dbReference type="NCBI Taxonomy" id="10228"/>
    <lineage>
        <taxon>Eukaryota</taxon>
        <taxon>Metazoa</taxon>
        <taxon>Placozoa</taxon>
        <taxon>Uniplacotomia</taxon>
        <taxon>Trichoplacea</taxon>
        <taxon>Trichoplacidae</taxon>
        <taxon>Trichoplax</taxon>
    </lineage>
</organism>
<dbReference type="KEGG" id="tad:TRIADDRAFT_32734"/>
<dbReference type="EMBL" id="DS985264">
    <property type="protein sequence ID" value="EDV19971.1"/>
    <property type="molecule type" value="Genomic_DNA"/>
</dbReference>
<keyword evidence="4" id="KW-1185">Reference proteome</keyword>
<dbReference type="InterPro" id="IPR055313">
    <property type="entry name" value="Temptin-like"/>
</dbReference>
<dbReference type="eggNOG" id="ENOG502S9GS">
    <property type="taxonomic scope" value="Eukaryota"/>
</dbReference>
<dbReference type="CTD" id="6758774"/>
<dbReference type="OrthoDB" id="129121at2759"/>
<keyword evidence="1" id="KW-0732">Signal</keyword>
<name>B3SBA9_TRIAD</name>
<evidence type="ECO:0000313" key="3">
    <source>
        <dbReference type="EMBL" id="EDV19971.1"/>
    </source>
</evidence>
<dbReference type="RefSeq" id="XP_002117561.1">
    <property type="nucleotide sequence ID" value="XM_002117525.1"/>
</dbReference>
<dbReference type="Proteomes" id="UP000009022">
    <property type="component" value="Unassembled WGS sequence"/>
</dbReference>
<dbReference type="InterPro" id="IPR057626">
    <property type="entry name" value="S-S_Temptin"/>
</dbReference>
<dbReference type="PANTHER" id="PTHR34737:SF2">
    <property type="entry name" value="EF-HAND DOMAIN-CONTAINING PROTEIN"/>
    <property type="match status" value="1"/>
</dbReference>
<dbReference type="OMA" id="NATWTEG"/>
<feature type="domain" description="Temptin Cys/Cys disulfide" evidence="2">
    <location>
        <begin position="22"/>
        <end position="119"/>
    </location>
</feature>
<dbReference type="InParanoid" id="B3SBA9"/>
<gene>
    <name evidence="3" type="ORF">TRIADDRAFT_32734</name>
</gene>
<feature type="chain" id="PRO_5002797367" description="Temptin Cys/Cys disulfide domain-containing protein" evidence="1">
    <location>
        <begin position="24"/>
        <end position="121"/>
    </location>
</feature>
<reference evidence="3 4" key="1">
    <citation type="journal article" date="2008" name="Nature">
        <title>The Trichoplax genome and the nature of placozoans.</title>
        <authorList>
            <person name="Srivastava M."/>
            <person name="Begovic E."/>
            <person name="Chapman J."/>
            <person name="Putnam N.H."/>
            <person name="Hellsten U."/>
            <person name="Kawashima T."/>
            <person name="Kuo A."/>
            <person name="Mitros T."/>
            <person name="Salamov A."/>
            <person name="Carpenter M.L."/>
            <person name="Signorovitch A.Y."/>
            <person name="Moreno M.A."/>
            <person name="Kamm K."/>
            <person name="Grimwood J."/>
            <person name="Schmutz J."/>
            <person name="Shapiro H."/>
            <person name="Grigoriev I.V."/>
            <person name="Buss L.W."/>
            <person name="Schierwater B."/>
            <person name="Dellaporta S.L."/>
            <person name="Rokhsar D.S."/>
        </authorList>
    </citation>
    <scope>NUCLEOTIDE SEQUENCE [LARGE SCALE GENOMIC DNA]</scope>
    <source>
        <strain evidence="3 4">Grell-BS-1999</strain>
    </source>
</reference>
<evidence type="ECO:0000259" key="2">
    <source>
        <dbReference type="Pfam" id="PF24784"/>
    </source>
</evidence>
<dbReference type="PhylomeDB" id="B3SBA9"/>
<proteinExistence type="predicted"/>
<sequence>MIVLKFYFTVTFLCTFHFTFISSYDNYLDRIPNSNNVPNPCNPSAKWYGIGHIATAGAGARNPFGTDFAKTGRTWSTTLCQMDSDGDGKTNGAELGDPNCVWTEGSTPPSTTGISHPGVCE</sequence>
<feature type="non-terminal residue" evidence="3">
    <location>
        <position position="121"/>
    </location>
</feature>